<dbReference type="PROSITE" id="PS50240">
    <property type="entry name" value="TRYPSIN_DOM"/>
    <property type="match status" value="1"/>
</dbReference>
<feature type="domain" description="Peptidase S1" evidence="3">
    <location>
        <begin position="524"/>
        <end position="747"/>
    </location>
</feature>
<dbReference type="InterPro" id="IPR040973">
    <property type="entry name" value="CLIP_SPH_Scar"/>
</dbReference>
<dbReference type="SMART" id="SM00020">
    <property type="entry name" value="Tryp_SPc"/>
    <property type="match status" value="1"/>
</dbReference>
<dbReference type="EMBL" id="CH940648">
    <property type="protein sequence ID" value="KRF80232.1"/>
    <property type="molecule type" value="Genomic_DNA"/>
</dbReference>
<dbReference type="InterPro" id="IPR043504">
    <property type="entry name" value="Peptidase_S1_PA_chymotrypsin"/>
</dbReference>
<accession>A0A0Q9W5L8</accession>
<feature type="region of interest" description="Disordered" evidence="2">
    <location>
        <begin position="251"/>
        <end position="435"/>
    </location>
</feature>
<dbReference type="Proteomes" id="UP000008792">
    <property type="component" value="Unassembled WGS sequence"/>
</dbReference>
<evidence type="ECO:0000256" key="2">
    <source>
        <dbReference type="SAM" id="MobiDB-lite"/>
    </source>
</evidence>
<gene>
    <name evidence="4" type="primary">Dvir\GJ22229</name>
    <name evidence="4" type="ORF">Dvir_GJ22229</name>
</gene>
<sequence>MSLSWFMPAASGALTRTHTRDCNFHVRSPEKHKQATRIWNIKSNAMSRFRSPLALAPLLLLLAMQGAVNASYQANMFLNGQYQNDIKDQPETHFSVNPVSNPFLHHAVISRQAAPFQAPTYLPPLEQLKCANGQQCVRQDQCQNGYFSQQLPKIQNCNPESNICCTYRPPATRTTTTTTTTPVPYATCPRDSDCVAPQDCRNGEISAINYVKKQGANRCYEPDICCRMPSTTLTEDGYIFNLPEKTFPLPTNPTVPAVRTTQPAYRPQPTTAPAPRPTNEYLPPTTTRRPVVDYLPPQTTRRPIYQPQPTQTRAPQPTRPQPTQQPYRPQPTQQPYRPQPTQQPYRPQPTQQPYRPQPEQPAPTQPAYRPQPTQAPTRRPTNEYLPPVSVNEIPHREPRPTQPPRYEPDRVPQPSNEKPVYRGEDQLSPQIFPTPGAADLPKHYAKCASALVCSPENYCNAIGVLSDTPLQLSPMEAAFRVPLTDCLLPDSGAPGKCCRDPNYVDPWPVNLAGVCATRNKRTKPTGVKDIDANFAEIPWQAMILRESSKTLLCGGAIIGDEFVLTTASCVDGVPVNDVRIKAGEWELGSTNEPLPFQLVGAKTIDVHPAYDPSTKANDMAIVRLDKRFEFATHIQPICISDEDPGASEQCVTTGWGKQALSIHEEGAIMHVTQTSTQARSDCGADGTSVCSATKFDACEFDAGSALACGSGSNVKLKGVYSGENNCGENQSVRFAKPDIKWINQAFADRSKPLLLKRF</sequence>
<reference evidence="4 5" key="1">
    <citation type="journal article" date="2007" name="Nature">
        <title>Evolution of genes and genomes on the Drosophila phylogeny.</title>
        <authorList>
            <consortium name="Drosophila 12 Genomes Consortium"/>
            <person name="Clark A.G."/>
            <person name="Eisen M.B."/>
            <person name="Smith D.R."/>
            <person name="Bergman C.M."/>
            <person name="Oliver B."/>
            <person name="Markow T.A."/>
            <person name="Kaufman T.C."/>
            <person name="Kellis M."/>
            <person name="Gelbart W."/>
            <person name="Iyer V.N."/>
            <person name="Pollard D.A."/>
            <person name="Sackton T.B."/>
            <person name="Larracuente A.M."/>
            <person name="Singh N.D."/>
            <person name="Abad J.P."/>
            <person name="Abt D.N."/>
            <person name="Adryan B."/>
            <person name="Aguade M."/>
            <person name="Akashi H."/>
            <person name="Anderson W.W."/>
            <person name="Aquadro C.F."/>
            <person name="Ardell D.H."/>
            <person name="Arguello R."/>
            <person name="Artieri C.G."/>
            <person name="Barbash D.A."/>
            <person name="Barker D."/>
            <person name="Barsanti P."/>
            <person name="Batterham P."/>
            <person name="Batzoglou S."/>
            <person name="Begun D."/>
            <person name="Bhutkar A."/>
            <person name="Blanco E."/>
            <person name="Bosak S.A."/>
            <person name="Bradley R.K."/>
            <person name="Brand A.D."/>
            <person name="Brent M.R."/>
            <person name="Brooks A.N."/>
            <person name="Brown R.H."/>
            <person name="Butlin R.K."/>
            <person name="Caggese C."/>
            <person name="Calvi B.R."/>
            <person name="Bernardo de Carvalho A."/>
            <person name="Caspi A."/>
            <person name="Castrezana S."/>
            <person name="Celniker S.E."/>
            <person name="Chang J.L."/>
            <person name="Chapple C."/>
            <person name="Chatterji S."/>
            <person name="Chinwalla A."/>
            <person name="Civetta A."/>
            <person name="Clifton S.W."/>
            <person name="Comeron J.M."/>
            <person name="Costello J.C."/>
            <person name="Coyne J.A."/>
            <person name="Daub J."/>
            <person name="David R.G."/>
            <person name="Delcher A.L."/>
            <person name="Delehaunty K."/>
            <person name="Do C.B."/>
            <person name="Ebling H."/>
            <person name="Edwards K."/>
            <person name="Eickbush T."/>
            <person name="Evans J.D."/>
            <person name="Filipski A."/>
            <person name="Findeiss S."/>
            <person name="Freyhult E."/>
            <person name="Fulton L."/>
            <person name="Fulton R."/>
            <person name="Garcia A.C."/>
            <person name="Gardiner A."/>
            <person name="Garfield D.A."/>
            <person name="Garvin B.E."/>
            <person name="Gibson G."/>
            <person name="Gilbert D."/>
            <person name="Gnerre S."/>
            <person name="Godfrey J."/>
            <person name="Good R."/>
            <person name="Gotea V."/>
            <person name="Gravely B."/>
            <person name="Greenberg A.J."/>
            <person name="Griffiths-Jones S."/>
            <person name="Gross S."/>
            <person name="Guigo R."/>
            <person name="Gustafson E.A."/>
            <person name="Haerty W."/>
            <person name="Hahn M.W."/>
            <person name="Halligan D.L."/>
            <person name="Halpern A.L."/>
            <person name="Halter G.M."/>
            <person name="Han M.V."/>
            <person name="Heger A."/>
            <person name="Hillier L."/>
            <person name="Hinrichs A.S."/>
            <person name="Holmes I."/>
            <person name="Hoskins R.A."/>
            <person name="Hubisz M.J."/>
            <person name="Hultmark D."/>
            <person name="Huntley M.A."/>
            <person name="Jaffe D.B."/>
            <person name="Jagadeeshan S."/>
            <person name="Jeck W.R."/>
            <person name="Johnson J."/>
            <person name="Jones C.D."/>
            <person name="Jordan W.C."/>
            <person name="Karpen G.H."/>
            <person name="Kataoka E."/>
            <person name="Keightley P.D."/>
            <person name="Kheradpour P."/>
            <person name="Kirkness E.F."/>
            <person name="Koerich L.B."/>
            <person name="Kristiansen K."/>
            <person name="Kudrna D."/>
            <person name="Kulathinal R.J."/>
            <person name="Kumar S."/>
            <person name="Kwok R."/>
            <person name="Lander E."/>
            <person name="Langley C.H."/>
            <person name="Lapoint R."/>
            <person name="Lazzaro B.P."/>
            <person name="Lee S.J."/>
            <person name="Levesque L."/>
            <person name="Li R."/>
            <person name="Lin C.F."/>
            <person name="Lin M.F."/>
            <person name="Lindblad-Toh K."/>
            <person name="Llopart A."/>
            <person name="Long M."/>
            <person name="Low L."/>
            <person name="Lozovsky E."/>
            <person name="Lu J."/>
            <person name="Luo M."/>
            <person name="Machado C.A."/>
            <person name="Makalowski W."/>
            <person name="Marzo M."/>
            <person name="Matsuda M."/>
            <person name="Matzkin L."/>
            <person name="McAllister B."/>
            <person name="McBride C.S."/>
            <person name="McKernan B."/>
            <person name="McKernan K."/>
            <person name="Mendez-Lago M."/>
            <person name="Minx P."/>
            <person name="Mollenhauer M.U."/>
            <person name="Montooth K."/>
            <person name="Mount S.M."/>
            <person name="Mu X."/>
            <person name="Myers E."/>
            <person name="Negre B."/>
            <person name="Newfeld S."/>
            <person name="Nielsen R."/>
            <person name="Noor M.A."/>
            <person name="O'Grady P."/>
            <person name="Pachter L."/>
            <person name="Papaceit M."/>
            <person name="Parisi M.J."/>
            <person name="Parisi M."/>
            <person name="Parts L."/>
            <person name="Pedersen J.S."/>
            <person name="Pesole G."/>
            <person name="Phillippy A.M."/>
            <person name="Ponting C.P."/>
            <person name="Pop M."/>
            <person name="Porcelli D."/>
            <person name="Powell J.R."/>
            <person name="Prohaska S."/>
            <person name="Pruitt K."/>
            <person name="Puig M."/>
            <person name="Quesneville H."/>
            <person name="Ram K.R."/>
            <person name="Rand D."/>
            <person name="Rasmussen M.D."/>
            <person name="Reed L.K."/>
            <person name="Reenan R."/>
            <person name="Reily A."/>
            <person name="Remington K.A."/>
            <person name="Rieger T.T."/>
            <person name="Ritchie M.G."/>
            <person name="Robin C."/>
            <person name="Rogers Y.H."/>
            <person name="Rohde C."/>
            <person name="Rozas J."/>
            <person name="Rubenfield M.J."/>
            <person name="Ruiz A."/>
            <person name="Russo S."/>
            <person name="Salzberg S.L."/>
            <person name="Sanchez-Gracia A."/>
            <person name="Saranga D.J."/>
            <person name="Sato H."/>
            <person name="Schaeffer S.W."/>
            <person name="Schatz M.C."/>
            <person name="Schlenke T."/>
            <person name="Schwartz R."/>
            <person name="Segarra C."/>
            <person name="Singh R.S."/>
            <person name="Sirot L."/>
            <person name="Sirota M."/>
            <person name="Sisneros N.B."/>
            <person name="Smith C.D."/>
            <person name="Smith T.F."/>
            <person name="Spieth J."/>
            <person name="Stage D.E."/>
            <person name="Stark A."/>
            <person name="Stephan W."/>
            <person name="Strausberg R.L."/>
            <person name="Strempel S."/>
            <person name="Sturgill D."/>
            <person name="Sutton G."/>
            <person name="Sutton G.G."/>
            <person name="Tao W."/>
            <person name="Teichmann S."/>
            <person name="Tobari Y.N."/>
            <person name="Tomimura Y."/>
            <person name="Tsolas J.M."/>
            <person name="Valente V.L."/>
            <person name="Venter E."/>
            <person name="Venter J.C."/>
            <person name="Vicario S."/>
            <person name="Vieira F.G."/>
            <person name="Vilella A.J."/>
            <person name="Villasante A."/>
            <person name="Walenz B."/>
            <person name="Wang J."/>
            <person name="Wasserman M."/>
            <person name="Watts T."/>
            <person name="Wilson D."/>
            <person name="Wilson R.K."/>
            <person name="Wing R.A."/>
            <person name="Wolfner M.F."/>
            <person name="Wong A."/>
            <person name="Wong G.K."/>
            <person name="Wu C.I."/>
            <person name="Wu G."/>
            <person name="Yamamoto D."/>
            <person name="Yang H.P."/>
            <person name="Yang S.P."/>
            <person name="Yorke J.A."/>
            <person name="Yoshida K."/>
            <person name="Zdobnov E."/>
            <person name="Zhang P."/>
            <person name="Zhang Y."/>
            <person name="Zimin A.V."/>
            <person name="Baldwin J."/>
            <person name="Abdouelleil A."/>
            <person name="Abdulkadir J."/>
            <person name="Abebe A."/>
            <person name="Abera B."/>
            <person name="Abreu J."/>
            <person name="Acer S.C."/>
            <person name="Aftuck L."/>
            <person name="Alexander A."/>
            <person name="An P."/>
            <person name="Anderson E."/>
            <person name="Anderson S."/>
            <person name="Arachi H."/>
            <person name="Azer M."/>
            <person name="Bachantsang P."/>
            <person name="Barry A."/>
            <person name="Bayul T."/>
            <person name="Berlin A."/>
            <person name="Bessette D."/>
            <person name="Bloom T."/>
            <person name="Blye J."/>
            <person name="Boguslavskiy L."/>
            <person name="Bonnet C."/>
            <person name="Boukhgalter B."/>
            <person name="Bourzgui I."/>
            <person name="Brown A."/>
            <person name="Cahill P."/>
            <person name="Channer S."/>
            <person name="Cheshatsang Y."/>
            <person name="Chuda L."/>
            <person name="Citroen M."/>
            <person name="Collymore A."/>
            <person name="Cooke P."/>
            <person name="Costello M."/>
            <person name="D'Aco K."/>
            <person name="Daza R."/>
            <person name="De Haan G."/>
            <person name="DeGray S."/>
            <person name="DeMaso C."/>
            <person name="Dhargay N."/>
            <person name="Dooley K."/>
            <person name="Dooley E."/>
            <person name="Doricent M."/>
            <person name="Dorje P."/>
            <person name="Dorjee K."/>
            <person name="Dupes A."/>
            <person name="Elong R."/>
            <person name="Falk J."/>
            <person name="Farina A."/>
            <person name="Faro S."/>
            <person name="Ferguson D."/>
            <person name="Fisher S."/>
            <person name="Foley C.D."/>
            <person name="Franke A."/>
            <person name="Friedrich D."/>
            <person name="Gadbois L."/>
            <person name="Gearin G."/>
            <person name="Gearin C.R."/>
            <person name="Giannoukos G."/>
            <person name="Goode T."/>
            <person name="Graham J."/>
            <person name="Grandbois E."/>
            <person name="Grewal S."/>
            <person name="Gyaltsen K."/>
            <person name="Hafez N."/>
            <person name="Hagos B."/>
            <person name="Hall J."/>
            <person name="Henson C."/>
            <person name="Hollinger A."/>
            <person name="Honan T."/>
            <person name="Huard M.D."/>
            <person name="Hughes L."/>
            <person name="Hurhula B."/>
            <person name="Husby M.E."/>
            <person name="Kamat A."/>
            <person name="Kanga B."/>
            <person name="Kashin S."/>
            <person name="Khazanovich D."/>
            <person name="Kisner P."/>
            <person name="Lance K."/>
            <person name="Lara M."/>
            <person name="Lee W."/>
            <person name="Lennon N."/>
            <person name="Letendre F."/>
            <person name="LeVine R."/>
            <person name="Lipovsky A."/>
            <person name="Liu X."/>
            <person name="Liu J."/>
            <person name="Liu S."/>
            <person name="Lokyitsang T."/>
            <person name="Lokyitsang Y."/>
            <person name="Lubonja R."/>
            <person name="Lui A."/>
            <person name="MacDonald P."/>
            <person name="Magnisalis V."/>
            <person name="Maru K."/>
            <person name="Matthews C."/>
            <person name="McCusker W."/>
            <person name="McDonough S."/>
            <person name="Mehta T."/>
            <person name="Meldrim J."/>
            <person name="Meneus L."/>
            <person name="Mihai O."/>
            <person name="Mihalev A."/>
            <person name="Mihova T."/>
            <person name="Mittelman R."/>
            <person name="Mlenga V."/>
            <person name="Montmayeur A."/>
            <person name="Mulrain L."/>
            <person name="Navidi A."/>
            <person name="Naylor J."/>
            <person name="Negash T."/>
            <person name="Nguyen T."/>
            <person name="Nguyen N."/>
            <person name="Nicol R."/>
            <person name="Norbu C."/>
            <person name="Norbu N."/>
            <person name="Novod N."/>
            <person name="O'Neill B."/>
            <person name="Osman S."/>
            <person name="Markiewicz E."/>
            <person name="Oyono O.L."/>
            <person name="Patti C."/>
            <person name="Phunkhang P."/>
            <person name="Pierre F."/>
            <person name="Priest M."/>
            <person name="Raghuraman S."/>
            <person name="Rege F."/>
            <person name="Reyes R."/>
            <person name="Rise C."/>
            <person name="Rogov P."/>
            <person name="Ross K."/>
            <person name="Ryan E."/>
            <person name="Settipalli S."/>
            <person name="Shea T."/>
            <person name="Sherpa N."/>
            <person name="Shi L."/>
            <person name="Shih D."/>
            <person name="Sparrow T."/>
            <person name="Spaulding J."/>
            <person name="Stalker J."/>
            <person name="Stange-Thomann N."/>
            <person name="Stavropoulos S."/>
            <person name="Stone C."/>
            <person name="Strader C."/>
            <person name="Tesfaye S."/>
            <person name="Thomson T."/>
            <person name="Thoulutsang Y."/>
            <person name="Thoulutsang D."/>
            <person name="Topham K."/>
            <person name="Topping I."/>
            <person name="Tsamla T."/>
            <person name="Vassiliev H."/>
            <person name="Vo A."/>
            <person name="Wangchuk T."/>
            <person name="Wangdi T."/>
            <person name="Weiand M."/>
            <person name="Wilkinson J."/>
            <person name="Wilson A."/>
            <person name="Yadav S."/>
            <person name="Young G."/>
            <person name="Yu Q."/>
            <person name="Zembek L."/>
            <person name="Zhong D."/>
            <person name="Zimmer A."/>
            <person name="Zwirko Z."/>
            <person name="Jaffe D.B."/>
            <person name="Alvarez P."/>
            <person name="Brockman W."/>
            <person name="Butler J."/>
            <person name="Chin C."/>
            <person name="Gnerre S."/>
            <person name="Grabherr M."/>
            <person name="Kleber M."/>
            <person name="Mauceli E."/>
            <person name="MacCallum I."/>
        </authorList>
    </citation>
    <scope>NUCLEOTIDE SEQUENCE [LARGE SCALE GENOMIC DNA]</scope>
    <source>
        <strain evidence="5">Tucson 15010-1051.87</strain>
    </source>
</reference>
<dbReference type="PANTHER" id="PTHR24258:SF143">
    <property type="match status" value="1"/>
</dbReference>
<dbReference type="GO" id="GO:0006508">
    <property type="term" value="P:proteolysis"/>
    <property type="evidence" value="ECO:0007669"/>
    <property type="project" value="InterPro"/>
</dbReference>
<dbReference type="SUPFAM" id="SSF50494">
    <property type="entry name" value="Trypsin-like serine proteases"/>
    <property type="match status" value="1"/>
</dbReference>
<dbReference type="InterPro" id="IPR009003">
    <property type="entry name" value="Peptidase_S1_PA"/>
</dbReference>
<dbReference type="Gene3D" id="2.40.10.10">
    <property type="entry name" value="Trypsin-like serine proteases"/>
    <property type="match status" value="1"/>
</dbReference>
<dbReference type="PRINTS" id="PR01217">
    <property type="entry name" value="PRICHEXTENSN"/>
</dbReference>
<dbReference type="Pfam" id="PF18399">
    <property type="entry name" value="CLIP_SPH_Scar"/>
    <property type="match status" value="1"/>
</dbReference>
<name>A0A0Q9W5L8_DROVI</name>
<evidence type="ECO:0000313" key="5">
    <source>
        <dbReference type="Proteomes" id="UP000008792"/>
    </source>
</evidence>
<feature type="compositionally biased region" description="Low complexity" evidence="2">
    <location>
        <begin position="305"/>
        <end position="354"/>
    </location>
</feature>
<evidence type="ECO:0000259" key="3">
    <source>
        <dbReference type="PROSITE" id="PS50240"/>
    </source>
</evidence>
<keyword evidence="5" id="KW-1185">Reference proteome</keyword>
<organism evidence="4 5">
    <name type="scientific">Drosophila virilis</name>
    <name type="common">Fruit fly</name>
    <dbReference type="NCBI Taxonomy" id="7244"/>
    <lineage>
        <taxon>Eukaryota</taxon>
        <taxon>Metazoa</taxon>
        <taxon>Ecdysozoa</taxon>
        <taxon>Arthropoda</taxon>
        <taxon>Hexapoda</taxon>
        <taxon>Insecta</taxon>
        <taxon>Pterygota</taxon>
        <taxon>Neoptera</taxon>
        <taxon>Endopterygota</taxon>
        <taxon>Diptera</taxon>
        <taxon>Brachycera</taxon>
        <taxon>Muscomorpha</taxon>
        <taxon>Ephydroidea</taxon>
        <taxon>Drosophilidae</taxon>
        <taxon>Drosophila</taxon>
    </lineage>
</organism>
<proteinExistence type="predicted"/>
<feature type="compositionally biased region" description="Low complexity" evidence="2">
    <location>
        <begin position="259"/>
        <end position="269"/>
    </location>
</feature>
<dbReference type="FunFam" id="2.40.10.10:FF:000068">
    <property type="entry name" value="transmembrane protease serine 2"/>
    <property type="match status" value="1"/>
</dbReference>
<protein>
    <submittedName>
        <fullName evidence="4">Uncharacterized protein, isoform C</fullName>
        <ecNumber evidence="4">3.4.21.-</ecNumber>
    </submittedName>
</protein>
<dbReference type="EC" id="3.4.21.-" evidence="4"/>
<keyword evidence="4" id="KW-0378">Hydrolase</keyword>
<dbReference type="OrthoDB" id="10064156at2759"/>
<dbReference type="CDD" id="cd00190">
    <property type="entry name" value="Tryp_SPc"/>
    <property type="match status" value="1"/>
</dbReference>
<dbReference type="InParanoid" id="A0A0Q9W5L8"/>
<dbReference type="GO" id="GO:0004252">
    <property type="term" value="F:serine-type endopeptidase activity"/>
    <property type="evidence" value="ECO:0007669"/>
    <property type="project" value="InterPro"/>
</dbReference>
<dbReference type="PANTHER" id="PTHR24258">
    <property type="entry name" value="SERINE PROTEASE-RELATED"/>
    <property type="match status" value="1"/>
</dbReference>
<feature type="compositionally biased region" description="Low complexity" evidence="2">
    <location>
        <begin position="365"/>
        <end position="379"/>
    </location>
</feature>
<dbReference type="FunCoup" id="A0A0Q9W5L8">
    <property type="interactions" value="3"/>
</dbReference>
<dbReference type="InterPro" id="IPR001254">
    <property type="entry name" value="Trypsin_dom"/>
</dbReference>
<keyword evidence="1" id="KW-1015">Disulfide bond</keyword>
<dbReference type="Pfam" id="PF00089">
    <property type="entry name" value="Trypsin"/>
    <property type="match status" value="1"/>
</dbReference>
<dbReference type="eggNOG" id="KOG3627">
    <property type="taxonomic scope" value="Eukaryota"/>
</dbReference>
<feature type="compositionally biased region" description="Pro residues" evidence="2">
    <location>
        <begin position="355"/>
        <end position="364"/>
    </location>
</feature>
<evidence type="ECO:0000313" key="4">
    <source>
        <dbReference type="EMBL" id="KRF80232.1"/>
    </source>
</evidence>
<evidence type="ECO:0000256" key="1">
    <source>
        <dbReference type="ARBA" id="ARBA00023157"/>
    </source>
</evidence>
<dbReference type="AlphaFoldDB" id="A0A0Q9W5L8"/>